<feature type="signal peptide" evidence="2">
    <location>
        <begin position="1"/>
        <end position="21"/>
    </location>
</feature>
<comment type="caution">
    <text evidence="4">The sequence shown here is derived from an EMBL/GenBank/DDBJ whole genome shotgun (WGS) entry which is preliminary data.</text>
</comment>
<reference evidence="4 5" key="1">
    <citation type="submission" date="2016-09" db="EMBL/GenBank/DDBJ databases">
        <title>Metabolic pathway, cell adaptation mechanisms and a novel monoxygenase revealed through proteogenomic-transcription analysis of a Sphingomonas haloaromaticamans strain degrading the fungicide ortho-phenylphenol.</title>
        <authorList>
            <person name="Perruchon C."/>
            <person name="Papadopoulou E.S."/>
            <person name="Rousidou C."/>
            <person name="Vasileiadis S."/>
            <person name="Tanou G."/>
            <person name="Amoutzias G."/>
            <person name="Molassiotis A."/>
            <person name="Karpouzas D.G."/>
        </authorList>
    </citation>
    <scope>NUCLEOTIDE SEQUENCE [LARGE SCALE GENOMIC DNA]</scope>
    <source>
        <strain evidence="4 5">P3</strain>
    </source>
</reference>
<dbReference type="AlphaFoldDB" id="A0A1S1H9R0"/>
<accession>A0A1S1H9R0</accession>
<protein>
    <recommendedName>
        <fullName evidence="3">Outer membrane protein beta-barrel domain-containing protein</fullName>
    </recommendedName>
</protein>
<organism evidence="4 5">
    <name type="scientific">Edaphosphingomonas haloaromaticamans</name>
    <dbReference type="NCBI Taxonomy" id="653954"/>
    <lineage>
        <taxon>Bacteria</taxon>
        <taxon>Pseudomonadati</taxon>
        <taxon>Pseudomonadota</taxon>
        <taxon>Alphaproteobacteria</taxon>
        <taxon>Sphingomonadales</taxon>
        <taxon>Rhizorhabdaceae</taxon>
        <taxon>Edaphosphingomonas</taxon>
    </lineage>
</organism>
<evidence type="ECO:0000256" key="2">
    <source>
        <dbReference type="SAM" id="SignalP"/>
    </source>
</evidence>
<evidence type="ECO:0000259" key="3">
    <source>
        <dbReference type="Pfam" id="PF13505"/>
    </source>
</evidence>
<dbReference type="OrthoDB" id="7594964at2"/>
<keyword evidence="5" id="KW-1185">Reference proteome</keyword>
<dbReference type="EMBL" id="MIPT01000001">
    <property type="protein sequence ID" value="OHT18053.1"/>
    <property type="molecule type" value="Genomic_DNA"/>
</dbReference>
<feature type="chain" id="PRO_5010355944" description="Outer membrane protein beta-barrel domain-containing protein" evidence="2">
    <location>
        <begin position="22"/>
        <end position="185"/>
    </location>
</feature>
<dbReference type="InterPro" id="IPR027385">
    <property type="entry name" value="Beta-barrel_OMP"/>
</dbReference>
<proteinExistence type="predicted"/>
<evidence type="ECO:0000313" key="4">
    <source>
        <dbReference type="EMBL" id="OHT18053.1"/>
    </source>
</evidence>
<feature type="domain" description="Outer membrane protein beta-barrel" evidence="3">
    <location>
        <begin position="9"/>
        <end position="172"/>
    </location>
</feature>
<keyword evidence="1 2" id="KW-0732">Signal</keyword>
<dbReference type="Proteomes" id="UP000179467">
    <property type="component" value="Unassembled WGS sequence"/>
</dbReference>
<name>A0A1S1H9R0_9SPHN</name>
<gene>
    <name evidence="4" type="ORF">BHE75_00021</name>
</gene>
<dbReference type="Pfam" id="PF13505">
    <property type="entry name" value="OMP_b-brl"/>
    <property type="match status" value="1"/>
</dbReference>
<evidence type="ECO:0000256" key="1">
    <source>
        <dbReference type="ARBA" id="ARBA00022729"/>
    </source>
</evidence>
<dbReference type="SUPFAM" id="SSF56925">
    <property type="entry name" value="OMPA-like"/>
    <property type="match status" value="1"/>
</dbReference>
<dbReference type="RefSeq" id="WP_015458734.1">
    <property type="nucleotide sequence ID" value="NZ_MIPT01000001.1"/>
</dbReference>
<evidence type="ECO:0000313" key="5">
    <source>
        <dbReference type="Proteomes" id="UP000179467"/>
    </source>
</evidence>
<dbReference type="InterPro" id="IPR011250">
    <property type="entry name" value="OMP/PagP_B-barrel"/>
</dbReference>
<sequence length="185" mass="19468">MRKMLMIASAAALLAPAAAYAQDGSSLPLGMEPYIGLMAGYHDFDSDNRGPLTRNCNGASGCVDGAVIEAVGGVNVPVGPVFVGVEGNWARGFSGIDWEYGVYGRFGARAGKSGLIYVKGGRQWIDPDGPGNKDDDWSYGMGVEVGPQDIGLGGLTRASGVRLRLEASTYDFQSIRPTAGIIYHF</sequence>